<dbReference type="AlphaFoldDB" id="A0A6S7DNK0"/>
<organism evidence="4 5">
    <name type="scientific">Achromobacter anxifer</name>
    <dbReference type="NCBI Taxonomy" id="1287737"/>
    <lineage>
        <taxon>Bacteria</taxon>
        <taxon>Pseudomonadati</taxon>
        <taxon>Pseudomonadota</taxon>
        <taxon>Betaproteobacteria</taxon>
        <taxon>Burkholderiales</taxon>
        <taxon>Alcaligenaceae</taxon>
        <taxon>Achromobacter</taxon>
    </lineage>
</organism>
<evidence type="ECO:0000256" key="1">
    <source>
        <dbReference type="SAM" id="MobiDB-lite"/>
    </source>
</evidence>
<evidence type="ECO:0000259" key="3">
    <source>
        <dbReference type="Pfam" id="PF13827"/>
    </source>
</evidence>
<sequence length="178" mass="18509">MRALKLVFLLAMLHLGIPGLAQAEQGCPDGFMPNAAGTPGQQCVPIPGQTRPQSGTGAQSAPQQPRWATRWGAIAYDPPSGSVGIAADKTSKAKAEKAALEHCASKGGKGCETNITYYNQCVAVVYGPSPKGEGVLMNSASAETKELAQSLAIETCEKGTGTSCKTFYTGCSYPVRIQ</sequence>
<accession>A0A6S7DNK0</accession>
<dbReference type="EMBL" id="CADILG010000002">
    <property type="protein sequence ID" value="CAB3824072.1"/>
    <property type="molecule type" value="Genomic_DNA"/>
</dbReference>
<reference evidence="4 5" key="1">
    <citation type="submission" date="2020-04" db="EMBL/GenBank/DDBJ databases">
        <authorList>
            <person name="De Canck E."/>
        </authorList>
    </citation>
    <scope>NUCLEOTIDE SEQUENCE [LARGE SCALE GENOMIC DNA]</scope>
    <source>
        <strain evidence="4 5">LMG 26858</strain>
    </source>
</reference>
<evidence type="ECO:0000313" key="4">
    <source>
        <dbReference type="EMBL" id="CAB3824072.1"/>
    </source>
</evidence>
<keyword evidence="5" id="KW-1185">Reference proteome</keyword>
<dbReference type="InterPro" id="IPR025240">
    <property type="entry name" value="DUF4189"/>
</dbReference>
<dbReference type="RefSeq" id="WP_175205297.1">
    <property type="nucleotide sequence ID" value="NZ_CADILG010000002.1"/>
</dbReference>
<feature type="signal peptide" evidence="2">
    <location>
        <begin position="1"/>
        <end position="23"/>
    </location>
</feature>
<keyword evidence="2" id="KW-0732">Signal</keyword>
<feature type="domain" description="DUF4189" evidence="3">
    <location>
        <begin position="71"/>
        <end position="171"/>
    </location>
</feature>
<feature type="compositionally biased region" description="Polar residues" evidence="1">
    <location>
        <begin position="50"/>
        <end position="63"/>
    </location>
</feature>
<feature type="region of interest" description="Disordered" evidence="1">
    <location>
        <begin position="31"/>
        <end position="64"/>
    </location>
</feature>
<gene>
    <name evidence="4" type="ORF">LMG26858_00343</name>
</gene>
<protein>
    <recommendedName>
        <fullName evidence="3">DUF4189 domain-containing protein</fullName>
    </recommendedName>
</protein>
<dbReference type="Proteomes" id="UP000494117">
    <property type="component" value="Unassembled WGS sequence"/>
</dbReference>
<evidence type="ECO:0000256" key="2">
    <source>
        <dbReference type="SAM" id="SignalP"/>
    </source>
</evidence>
<proteinExistence type="predicted"/>
<name>A0A6S7DNK0_9BURK</name>
<dbReference type="Pfam" id="PF13827">
    <property type="entry name" value="DUF4189"/>
    <property type="match status" value="1"/>
</dbReference>
<evidence type="ECO:0000313" key="5">
    <source>
        <dbReference type="Proteomes" id="UP000494117"/>
    </source>
</evidence>
<feature type="chain" id="PRO_5028831307" description="DUF4189 domain-containing protein" evidence="2">
    <location>
        <begin position="24"/>
        <end position="178"/>
    </location>
</feature>